<evidence type="ECO:0000313" key="6">
    <source>
        <dbReference type="EMBL" id="MCO6049935.1"/>
    </source>
</evidence>
<keyword evidence="4" id="KW-0472">Membrane</keyword>
<evidence type="ECO:0000256" key="2">
    <source>
        <dbReference type="ARBA" id="ARBA00022746"/>
    </source>
</evidence>
<keyword evidence="2" id="KW-0125">Carotenoid biosynthesis</keyword>
<dbReference type="EMBL" id="JAMXQS010000004">
    <property type="protein sequence ID" value="MCO6049935.1"/>
    <property type="molecule type" value="Genomic_DNA"/>
</dbReference>
<evidence type="ECO:0000256" key="3">
    <source>
        <dbReference type="ARBA" id="ARBA00023002"/>
    </source>
</evidence>
<dbReference type="InterPro" id="IPR006694">
    <property type="entry name" value="Fatty_acid_hydroxylase"/>
</dbReference>
<dbReference type="Pfam" id="PF04116">
    <property type="entry name" value="FA_hydroxylase"/>
    <property type="match status" value="1"/>
</dbReference>
<evidence type="ECO:0000313" key="7">
    <source>
        <dbReference type="Proteomes" id="UP001205906"/>
    </source>
</evidence>
<dbReference type="PANTHER" id="PTHR31899">
    <property type="entry name" value="BETA-CAROTENE 3-HYDROXYLASE 1, CHLOROPLASTIC"/>
    <property type="match status" value="1"/>
</dbReference>
<dbReference type="PANTHER" id="PTHR31899:SF9">
    <property type="entry name" value="BETA-CAROTENE 3-HYDROXYLASE 1, CHLOROPLASTIC"/>
    <property type="match status" value="1"/>
</dbReference>
<feature type="transmembrane region" description="Helical" evidence="4">
    <location>
        <begin position="75"/>
        <end position="93"/>
    </location>
</feature>
<keyword evidence="4" id="KW-1133">Transmembrane helix</keyword>
<organism evidence="6 7">
    <name type="scientific">Mesorhizobium liriopis</name>
    <dbReference type="NCBI Taxonomy" id="2953882"/>
    <lineage>
        <taxon>Bacteria</taxon>
        <taxon>Pseudomonadati</taxon>
        <taxon>Pseudomonadota</taxon>
        <taxon>Alphaproteobacteria</taxon>
        <taxon>Hyphomicrobiales</taxon>
        <taxon>Phyllobacteriaceae</taxon>
        <taxon>Mesorhizobium</taxon>
    </lineage>
</organism>
<evidence type="ECO:0000256" key="1">
    <source>
        <dbReference type="ARBA" id="ARBA00009324"/>
    </source>
</evidence>
<dbReference type="Proteomes" id="UP001205906">
    <property type="component" value="Unassembled WGS sequence"/>
</dbReference>
<feature type="transmembrane region" description="Helical" evidence="4">
    <location>
        <begin position="53"/>
        <end position="68"/>
    </location>
</feature>
<evidence type="ECO:0000259" key="5">
    <source>
        <dbReference type="Pfam" id="PF04116"/>
    </source>
</evidence>
<dbReference type="RefSeq" id="WP_252818136.1">
    <property type="nucleotide sequence ID" value="NZ_JAMXQS010000004.1"/>
</dbReference>
<proteinExistence type="inferred from homology"/>
<accession>A0ABT1C528</accession>
<evidence type="ECO:0000256" key="4">
    <source>
        <dbReference type="SAM" id="Phobius"/>
    </source>
</evidence>
<keyword evidence="3" id="KW-0560">Oxidoreductase</keyword>
<reference evidence="6 7" key="1">
    <citation type="submission" date="2022-06" db="EMBL/GenBank/DDBJ databases">
        <title>Mesorhizobium sp. strain RP14 Genome sequencing and assembly.</title>
        <authorList>
            <person name="Kim I."/>
        </authorList>
    </citation>
    <scope>NUCLEOTIDE SEQUENCE [LARGE SCALE GENOMIC DNA]</scope>
    <source>
        <strain evidence="7">RP14(2022)</strain>
    </source>
</reference>
<comment type="similarity">
    <text evidence="1">Belongs to the sterol desaturase family.</text>
</comment>
<sequence>MAYLVPILITLGTFLLMEFGAYAAHRWIMHGFGWGWHKSHHEEHDDTFEKNDLYAVCFAVISIALFALGSTYVPVLWWVALGILFYGIFYFIFHDGLVHHRWLFKDPPRNGYLKRLYQAHRLHHATDGKDGAVSFGFLYAPPIQKLKQQLRENRNG</sequence>
<dbReference type="InterPro" id="IPR045019">
    <property type="entry name" value="BETA-OHASE-like"/>
</dbReference>
<gene>
    <name evidence="6" type="ORF">NGM99_09030</name>
</gene>
<comment type="caution">
    <text evidence="6">The sequence shown here is derived from an EMBL/GenBank/DDBJ whole genome shotgun (WGS) entry which is preliminary data.</text>
</comment>
<keyword evidence="7" id="KW-1185">Reference proteome</keyword>
<protein>
    <submittedName>
        <fullName evidence="6">Sterol desaturase family protein</fullName>
    </submittedName>
</protein>
<keyword evidence="4" id="KW-0812">Transmembrane</keyword>
<feature type="domain" description="Fatty acid hydroxylase" evidence="5">
    <location>
        <begin position="12"/>
        <end position="136"/>
    </location>
</feature>
<name>A0ABT1C528_9HYPH</name>